<feature type="compositionally biased region" description="Polar residues" evidence="1">
    <location>
        <begin position="99"/>
        <end position="112"/>
    </location>
</feature>
<gene>
    <name evidence="2" type="ORF">M9Y10_001853</name>
</gene>
<dbReference type="Proteomes" id="UP001470230">
    <property type="component" value="Unassembled WGS sequence"/>
</dbReference>
<evidence type="ECO:0000256" key="1">
    <source>
        <dbReference type="SAM" id="MobiDB-lite"/>
    </source>
</evidence>
<dbReference type="PANTHER" id="PTHR47026">
    <property type="entry name" value="PIGMENTOSA GTPASE REGULATOR-LIKE PROTEIN, PUTATIVE-RELATED"/>
    <property type="match status" value="1"/>
</dbReference>
<dbReference type="PANTHER" id="PTHR47026:SF2">
    <property type="entry name" value="FLAGELLAR ASSOCIATED PROTEIN"/>
    <property type="match status" value="1"/>
</dbReference>
<sequence>MMISDQDDFIQAASNKEIETYQKNDALPKNTINSSKAVPTIPLDSSSDNSSRPVKPPGSITSRKPSNRMLQTNNKPSIYYPTSQRIRQKKKADPRRNKQANYKTPRTRNNYQNVDNLSSATLEYLNNPVAIPKEPGELQKVVQELENLRSFHVQSQNYPEAEGIQKLIQSAKKKIKYIASNPPEVESSVIKHKELQQVVQRILTQWNEQYDEFVQTTETEYAELIAKHEKELNDFDANSPEELTPQYRKRSVALLESRNKEHILANNHQFEAAKQLRAKNDEIESKEAMRQYERMQNDYLKRREKLISQQEEQVRVFLSHADSARTKMLQTRANLLQGYLKRMEKLNTEIAELCETQKIDPDTLVDINLPIDRVVKIENIELEGSPIPTMRQGTFTSIRQQIRRRQKKRKEEEKKGEEEEGKEKEEENVQPFVTVSNSVDEFKEVDADIKEEEEEVFDEKIEEEEEETKEEEIINDYQEEEEIINDHQEEEVIDDHQEEEEIIDDHQEEEEVVVYGRNDVTDMTFFTSTIAAFANDGNEQNNSNEHKMYMDPNEENENDDEK</sequence>
<feature type="compositionally biased region" description="Polar residues" evidence="1">
    <location>
        <begin position="59"/>
        <end position="85"/>
    </location>
</feature>
<accession>A0ABR2L9U1</accession>
<feature type="compositionally biased region" description="Basic and acidic residues" evidence="1">
    <location>
        <begin position="409"/>
        <end position="427"/>
    </location>
</feature>
<comment type="caution">
    <text evidence="2">The sequence shown here is derived from an EMBL/GenBank/DDBJ whole genome shotgun (WGS) entry which is preliminary data.</text>
</comment>
<feature type="region of interest" description="Disordered" evidence="1">
    <location>
        <begin position="452"/>
        <end position="479"/>
    </location>
</feature>
<evidence type="ECO:0008006" key="4">
    <source>
        <dbReference type="Google" id="ProtNLM"/>
    </source>
</evidence>
<proteinExistence type="predicted"/>
<reference evidence="2 3" key="1">
    <citation type="submission" date="2024-04" db="EMBL/GenBank/DDBJ databases">
        <title>Tritrichomonas musculus Genome.</title>
        <authorList>
            <person name="Alves-Ferreira E."/>
            <person name="Grigg M."/>
            <person name="Lorenzi H."/>
            <person name="Galac M."/>
        </authorList>
    </citation>
    <scope>NUCLEOTIDE SEQUENCE [LARGE SCALE GENOMIC DNA]</scope>
    <source>
        <strain evidence="2 3">EAF2021</strain>
    </source>
</reference>
<evidence type="ECO:0000313" key="2">
    <source>
        <dbReference type="EMBL" id="KAK8899537.1"/>
    </source>
</evidence>
<feature type="compositionally biased region" description="Acidic residues" evidence="1">
    <location>
        <begin position="552"/>
        <end position="562"/>
    </location>
</feature>
<name>A0ABR2L9U1_9EUKA</name>
<dbReference type="EMBL" id="JAPFFF010000001">
    <property type="protein sequence ID" value="KAK8899537.1"/>
    <property type="molecule type" value="Genomic_DNA"/>
</dbReference>
<feature type="region of interest" description="Disordered" evidence="1">
    <location>
        <begin position="535"/>
        <end position="562"/>
    </location>
</feature>
<feature type="region of interest" description="Disordered" evidence="1">
    <location>
        <begin position="386"/>
        <end position="430"/>
    </location>
</feature>
<evidence type="ECO:0000313" key="3">
    <source>
        <dbReference type="Proteomes" id="UP001470230"/>
    </source>
</evidence>
<protein>
    <recommendedName>
        <fullName evidence="4">DUF4200 domain-containing protein</fullName>
    </recommendedName>
</protein>
<organism evidence="2 3">
    <name type="scientific">Tritrichomonas musculus</name>
    <dbReference type="NCBI Taxonomy" id="1915356"/>
    <lineage>
        <taxon>Eukaryota</taxon>
        <taxon>Metamonada</taxon>
        <taxon>Parabasalia</taxon>
        <taxon>Tritrichomonadida</taxon>
        <taxon>Tritrichomonadidae</taxon>
        <taxon>Tritrichomonas</taxon>
    </lineage>
</organism>
<keyword evidence="3" id="KW-1185">Reference proteome</keyword>
<feature type="region of interest" description="Disordered" evidence="1">
    <location>
        <begin position="20"/>
        <end position="112"/>
    </location>
</feature>
<feature type="compositionally biased region" description="Polar residues" evidence="1">
    <location>
        <begin position="30"/>
        <end position="52"/>
    </location>
</feature>